<proteinExistence type="predicted"/>
<evidence type="ECO:0000313" key="2">
    <source>
        <dbReference type="Proteomes" id="UP001143856"/>
    </source>
</evidence>
<sequence length="137" mass="14534">MRAVNKSATRSCFALMGDASRLLLFLGIVTAQLWVAASCCELLWAAFVRRGMPTRLSELPPSTNLLGRKVLILAGTSSVGIVTGVHATKSPTITDHYRQPSWRIPNLPTTARGRGSGKGSGRAAAEQRQSSGRGAAE</sequence>
<organism evidence="1 2">
    <name type="scientific">Xylaria curta</name>
    <dbReference type="NCBI Taxonomy" id="42375"/>
    <lineage>
        <taxon>Eukaryota</taxon>
        <taxon>Fungi</taxon>
        <taxon>Dikarya</taxon>
        <taxon>Ascomycota</taxon>
        <taxon>Pezizomycotina</taxon>
        <taxon>Sordariomycetes</taxon>
        <taxon>Xylariomycetidae</taxon>
        <taxon>Xylariales</taxon>
        <taxon>Xylariaceae</taxon>
        <taxon>Xylaria</taxon>
    </lineage>
</organism>
<evidence type="ECO:0000313" key="1">
    <source>
        <dbReference type="EMBL" id="KAJ2982404.1"/>
    </source>
</evidence>
<name>A0ACC1NVF3_9PEZI</name>
<keyword evidence="2" id="KW-1185">Reference proteome</keyword>
<gene>
    <name evidence="1" type="ORF">NUW58_g6448</name>
</gene>
<comment type="caution">
    <text evidence="1">The sequence shown here is derived from an EMBL/GenBank/DDBJ whole genome shotgun (WGS) entry which is preliminary data.</text>
</comment>
<reference evidence="1" key="1">
    <citation type="submission" date="2022-10" db="EMBL/GenBank/DDBJ databases">
        <title>Genome Sequence of Xylaria curta.</title>
        <authorList>
            <person name="Buettner E."/>
        </authorList>
    </citation>
    <scope>NUCLEOTIDE SEQUENCE</scope>
    <source>
        <strain evidence="1">Babe10</strain>
    </source>
</reference>
<dbReference type="Proteomes" id="UP001143856">
    <property type="component" value="Unassembled WGS sequence"/>
</dbReference>
<dbReference type="EMBL" id="JAPDGR010001460">
    <property type="protein sequence ID" value="KAJ2982404.1"/>
    <property type="molecule type" value="Genomic_DNA"/>
</dbReference>
<accession>A0ACC1NVF3</accession>
<protein>
    <submittedName>
        <fullName evidence="1">Uncharacterized protein</fullName>
    </submittedName>
</protein>